<dbReference type="GO" id="GO:0005509">
    <property type="term" value="F:calcium ion binding"/>
    <property type="evidence" value="ECO:0007669"/>
    <property type="project" value="InterPro"/>
</dbReference>
<dbReference type="WBParaSite" id="ACRNAN_scaffold3954.g20636.t1">
    <property type="protein sequence ID" value="ACRNAN_scaffold3954.g20636.t1"/>
    <property type="gene ID" value="ACRNAN_scaffold3954.g20636"/>
</dbReference>
<dbReference type="FunFam" id="1.10.238.10:FF:000001">
    <property type="entry name" value="Calmodulin 1"/>
    <property type="match status" value="1"/>
</dbReference>
<evidence type="ECO:0000256" key="1">
    <source>
        <dbReference type="ARBA" id="ARBA00022737"/>
    </source>
</evidence>
<dbReference type="SMART" id="SM00054">
    <property type="entry name" value="EFh"/>
    <property type="match status" value="2"/>
</dbReference>
<name>A0A914DVY1_9BILA</name>
<dbReference type="PANTHER" id="PTHR23048:SF0">
    <property type="entry name" value="CALMODULIN LIKE 3"/>
    <property type="match status" value="1"/>
</dbReference>
<dbReference type="AlphaFoldDB" id="A0A914DVY1"/>
<dbReference type="InterPro" id="IPR011992">
    <property type="entry name" value="EF-hand-dom_pair"/>
</dbReference>
<feature type="domain" description="EF-hand" evidence="2">
    <location>
        <begin position="20"/>
        <end position="55"/>
    </location>
</feature>
<reference evidence="4" key="1">
    <citation type="submission" date="2022-11" db="UniProtKB">
        <authorList>
            <consortium name="WormBaseParasite"/>
        </authorList>
    </citation>
    <scope>IDENTIFICATION</scope>
</reference>
<keyword evidence="3" id="KW-1185">Reference proteome</keyword>
<evidence type="ECO:0000313" key="4">
    <source>
        <dbReference type="WBParaSite" id="ACRNAN_scaffold3954.g20636.t1"/>
    </source>
</evidence>
<dbReference type="InterPro" id="IPR002048">
    <property type="entry name" value="EF_hand_dom"/>
</dbReference>
<feature type="domain" description="EF-hand" evidence="2">
    <location>
        <begin position="98"/>
        <end position="133"/>
    </location>
</feature>
<keyword evidence="1" id="KW-0677">Repeat</keyword>
<evidence type="ECO:0000313" key="3">
    <source>
        <dbReference type="Proteomes" id="UP000887540"/>
    </source>
</evidence>
<dbReference type="PANTHER" id="PTHR23048">
    <property type="entry name" value="MYOSIN LIGHT CHAIN 1, 3"/>
    <property type="match status" value="1"/>
</dbReference>
<dbReference type="PROSITE" id="PS50222">
    <property type="entry name" value="EF_HAND_2"/>
    <property type="match status" value="2"/>
</dbReference>
<sequence length="168" mass="19124">MNNLIQNRSHGEGEPSKNLLPESEIRQAFEQCDESGVGLIPVKKLKIVMRAVGFEPRQNEVDALMEKLVRSKAREVNPENFTVEEFVALIQDRLQEDSGAKEISEAFKLFDTENKGFITMADLRRVAKELGEELKDTELLEMVQAASSQPNHITEDDFKIIMKRTALY</sequence>
<dbReference type="Gene3D" id="1.10.238.10">
    <property type="entry name" value="EF-hand"/>
    <property type="match status" value="2"/>
</dbReference>
<dbReference type="Pfam" id="PF13499">
    <property type="entry name" value="EF-hand_7"/>
    <property type="match status" value="1"/>
</dbReference>
<dbReference type="SUPFAM" id="SSF47473">
    <property type="entry name" value="EF-hand"/>
    <property type="match status" value="1"/>
</dbReference>
<dbReference type="InterPro" id="IPR050230">
    <property type="entry name" value="CALM/Myosin/TropC-like"/>
</dbReference>
<dbReference type="GO" id="GO:0016460">
    <property type="term" value="C:myosin II complex"/>
    <property type="evidence" value="ECO:0007669"/>
    <property type="project" value="TreeGrafter"/>
</dbReference>
<organism evidence="3 4">
    <name type="scientific">Acrobeloides nanus</name>
    <dbReference type="NCBI Taxonomy" id="290746"/>
    <lineage>
        <taxon>Eukaryota</taxon>
        <taxon>Metazoa</taxon>
        <taxon>Ecdysozoa</taxon>
        <taxon>Nematoda</taxon>
        <taxon>Chromadorea</taxon>
        <taxon>Rhabditida</taxon>
        <taxon>Tylenchina</taxon>
        <taxon>Cephalobomorpha</taxon>
        <taxon>Cephaloboidea</taxon>
        <taxon>Cephalobidae</taxon>
        <taxon>Acrobeloides</taxon>
    </lineage>
</organism>
<accession>A0A914DVY1</accession>
<evidence type="ECO:0000259" key="2">
    <source>
        <dbReference type="PROSITE" id="PS50222"/>
    </source>
</evidence>
<dbReference type="Proteomes" id="UP000887540">
    <property type="component" value="Unplaced"/>
</dbReference>
<proteinExistence type="predicted"/>
<protein>
    <submittedName>
        <fullName evidence="4">EF-hand domain-containing protein</fullName>
    </submittedName>
</protein>